<organism evidence="1 2">
    <name type="scientific">Cetraspora pellucida</name>
    <dbReference type="NCBI Taxonomy" id="1433469"/>
    <lineage>
        <taxon>Eukaryota</taxon>
        <taxon>Fungi</taxon>
        <taxon>Fungi incertae sedis</taxon>
        <taxon>Mucoromycota</taxon>
        <taxon>Glomeromycotina</taxon>
        <taxon>Glomeromycetes</taxon>
        <taxon>Diversisporales</taxon>
        <taxon>Gigasporaceae</taxon>
        <taxon>Cetraspora</taxon>
    </lineage>
</organism>
<dbReference type="Proteomes" id="UP000789366">
    <property type="component" value="Unassembled WGS sequence"/>
</dbReference>
<keyword evidence="2" id="KW-1185">Reference proteome</keyword>
<feature type="non-terminal residue" evidence="1">
    <location>
        <position position="1"/>
    </location>
</feature>
<reference evidence="1" key="1">
    <citation type="submission" date="2021-06" db="EMBL/GenBank/DDBJ databases">
        <authorList>
            <person name="Kallberg Y."/>
            <person name="Tangrot J."/>
            <person name="Rosling A."/>
        </authorList>
    </citation>
    <scope>NUCLEOTIDE SEQUENCE</scope>
    <source>
        <strain evidence="1">28 12/20/2015</strain>
    </source>
</reference>
<accession>A0ACA9QSC7</accession>
<protein>
    <submittedName>
        <fullName evidence="1">11724_t:CDS:1</fullName>
    </submittedName>
</protein>
<sequence length="71" mass="8281">KPENRPSAEILCEAFKKWQDDENILLELNESEINLENIEKLDEIIFSEGSKFFYYTNSIVDSGLQKLVLND</sequence>
<evidence type="ECO:0000313" key="2">
    <source>
        <dbReference type="Proteomes" id="UP000789366"/>
    </source>
</evidence>
<name>A0ACA9QSC7_9GLOM</name>
<proteinExistence type="predicted"/>
<comment type="caution">
    <text evidence="1">The sequence shown here is derived from an EMBL/GenBank/DDBJ whole genome shotgun (WGS) entry which is preliminary data.</text>
</comment>
<evidence type="ECO:0000313" key="1">
    <source>
        <dbReference type="EMBL" id="CAG8756858.1"/>
    </source>
</evidence>
<dbReference type="EMBL" id="CAJVPW010046017">
    <property type="protein sequence ID" value="CAG8756858.1"/>
    <property type="molecule type" value="Genomic_DNA"/>
</dbReference>
<gene>
    <name evidence="1" type="ORF">SPELUC_LOCUS14860</name>
</gene>